<evidence type="ECO:0000313" key="3">
    <source>
        <dbReference type="Proteomes" id="UP001157006"/>
    </source>
</evidence>
<accession>A0AAV0ZBP8</accession>
<gene>
    <name evidence="2" type="ORF">VFH_I109840</name>
</gene>
<dbReference type="AlphaFoldDB" id="A0AAV0ZBP8"/>
<dbReference type="EMBL" id="OX451735">
    <property type="protein sequence ID" value="CAI8593805.1"/>
    <property type="molecule type" value="Genomic_DNA"/>
</dbReference>
<feature type="domain" description="VQ" evidence="1">
    <location>
        <begin position="17"/>
        <end position="43"/>
    </location>
</feature>
<sequence>MASGGCSNEKKPVKIVIITTQYVETDALNFKSVVQKLTGKHSSDERVDDEASKSKKVKRQRYNLSEFDVEAACENDDDGKSSFFISDSFLNECDLLLREMQPNNHFFFDSQI</sequence>
<proteinExistence type="predicted"/>
<dbReference type="Proteomes" id="UP001157006">
    <property type="component" value="Chromosome 1S"/>
</dbReference>
<organism evidence="2 3">
    <name type="scientific">Vicia faba</name>
    <name type="common">Broad bean</name>
    <name type="synonym">Faba vulgaris</name>
    <dbReference type="NCBI Taxonomy" id="3906"/>
    <lineage>
        <taxon>Eukaryota</taxon>
        <taxon>Viridiplantae</taxon>
        <taxon>Streptophyta</taxon>
        <taxon>Embryophyta</taxon>
        <taxon>Tracheophyta</taxon>
        <taxon>Spermatophyta</taxon>
        <taxon>Magnoliopsida</taxon>
        <taxon>eudicotyledons</taxon>
        <taxon>Gunneridae</taxon>
        <taxon>Pentapetalae</taxon>
        <taxon>rosids</taxon>
        <taxon>fabids</taxon>
        <taxon>Fabales</taxon>
        <taxon>Fabaceae</taxon>
        <taxon>Papilionoideae</taxon>
        <taxon>50 kb inversion clade</taxon>
        <taxon>NPAAA clade</taxon>
        <taxon>Hologalegina</taxon>
        <taxon>IRL clade</taxon>
        <taxon>Fabeae</taxon>
        <taxon>Vicia</taxon>
    </lineage>
</organism>
<dbReference type="InterPro" id="IPR008889">
    <property type="entry name" value="VQ"/>
</dbReference>
<keyword evidence="3" id="KW-1185">Reference proteome</keyword>
<name>A0AAV0ZBP8_VICFA</name>
<protein>
    <recommendedName>
        <fullName evidence="1">VQ domain-containing protein</fullName>
    </recommendedName>
</protein>
<evidence type="ECO:0000313" key="2">
    <source>
        <dbReference type="EMBL" id="CAI8593805.1"/>
    </source>
</evidence>
<dbReference type="PANTHER" id="PTHR34777">
    <property type="entry name" value="VQ MOTIF-CONTAINING PROTEIN 10"/>
    <property type="match status" value="1"/>
</dbReference>
<evidence type="ECO:0000259" key="1">
    <source>
        <dbReference type="Pfam" id="PF05678"/>
    </source>
</evidence>
<dbReference type="Pfam" id="PF05678">
    <property type="entry name" value="VQ"/>
    <property type="match status" value="1"/>
</dbReference>
<dbReference type="PANTHER" id="PTHR34777:SF1">
    <property type="entry name" value="VQ MOTIF-CONTAINING PROTEIN 10"/>
    <property type="match status" value="1"/>
</dbReference>
<reference evidence="2 3" key="1">
    <citation type="submission" date="2023-01" db="EMBL/GenBank/DDBJ databases">
        <authorList>
            <person name="Kreplak J."/>
        </authorList>
    </citation>
    <scope>NUCLEOTIDE SEQUENCE [LARGE SCALE GENOMIC DNA]</scope>
</reference>
<dbReference type="InterPro" id="IPR039608">
    <property type="entry name" value="VQ_1/10"/>
</dbReference>